<dbReference type="PANTHER" id="PTHR42693">
    <property type="entry name" value="ARYLSULFATASE FAMILY MEMBER"/>
    <property type="match status" value="1"/>
</dbReference>
<evidence type="ECO:0000259" key="6">
    <source>
        <dbReference type="Pfam" id="PF00884"/>
    </source>
</evidence>
<accession>A0ABP8MB20</accession>
<gene>
    <name evidence="7" type="ORF">GCM10023156_09890</name>
</gene>
<dbReference type="InterPro" id="IPR024607">
    <property type="entry name" value="Sulfatase_CS"/>
</dbReference>
<organism evidence="7 8">
    <name type="scientific">Novipirellula rosea</name>
    <dbReference type="NCBI Taxonomy" id="1031540"/>
    <lineage>
        <taxon>Bacteria</taxon>
        <taxon>Pseudomonadati</taxon>
        <taxon>Planctomycetota</taxon>
        <taxon>Planctomycetia</taxon>
        <taxon>Pirellulales</taxon>
        <taxon>Pirellulaceae</taxon>
        <taxon>Novipirellula</taxon>
    </lineage>
</organism>
<evidence type="ECO:0000256" key="4">
    <source>
        <dbReference type="ARBA" id="ARBA00022837"/>
    </source>
</evidence>
<dbReference type="InterPro" id="IPR017850">
    <property type="entry name" value="Alkaline_phosphatase_core_sf"/>
</dbReference>
<keyword evidence="3" id="KW-0378">Hydrolase</keyword>
<dbReference type="SUPFAM" id="SSF53649">
    <property type="entry name" value="Alkaline phosphatase-like"/>
    <property type="match status" value="1"/>
</dbReference>
<feature type="chain" id="PRO_5046067714" description="Sulfatase N-terminal domain-containing protein" evidence="5">
    <location>
        <begin position="26"/>
        <end position="505"/>
    </location>
</feature>
<keyword evidence="5" id="KW-0732">Signal</keyword>
<keyword evidence="2" id="KW-0479">Metal-binding</keyword>
<proteinExistence type="inferred from homology"/>
<dbReference type="InterPro" id="IPR000917">
    <property type="entry name" value="Sulfatase_N"/>
</dbReference>
<protein>
    <recommendedName>
        <fullName evidence="6">Sulfatase N-terminal domain-containing protein</fullName>
    </recommendedName>
</protein>
<keyword evidence="4" id="KW-0106">Calcium</keyword>
<dbReference type="Proteomes" id="UP001500840">
    <property type="component" value="Unassembled WGS sequence"/>
</dbReference>
<evidence type="ECO:0000256" key="1">
    <source>
        <dbReference type="ARBA" id="ARBA00008779"/>
    </source>
</evidence>
<keyword evidence="8" id="KW-1185">Reference proteome</keyword>
<dbReference type="PROSITE" id="PS00149">
    <property type="entry name" value="SULFATASE_2"/>
    <property type="match status" value="1"/>
</dbReference>
<dbReference type="Pfam" id="PF00884">
    <property type="entry name" value="Sulfatase"/>
    <property type="match status" value="1"/>
</dbReference>
<dbReference type="EMBL" id="BAABGA010000012">
    <property type="protein sequence ID" value="GAA4447632.1"/>
    <property type="molecule type" value="Genomic_DNA"/>
</dbReference>
<reference evidence="8" key="1">
    <citation type="journal article" date="2019" name="Int. J. Syst. Evol. Microbiol.">
        <title>The Global Catalogue of Microorganisms (GCM) 10K type strain sequencing project: providing services to taxonomists for standard genome sequencing and annotation.</title>
        <authorList>
            <consortium name="The Broad Institute Genomics Platform"/>
            <consortium name="The Broad Institute Genome Sequencing Center for Infectious Disease"/>
            <person name="Wu L."/>
            <person name="Ma J."/>
        </authorList>
    </citation>
    <scope>NUCLEOTIDE SEQUENCE [LARGE SCALE GENOMIC DNA]</scope>
    <source>
        <strain evidence="8">JCM 17759</strain>
    </source>
</reference>
<comment type="similarity">
    <text evidence="1">Belongs to the sulfatase family.</text>
</comment>
<feature type="signal peptide" evidence="5">
    <location>
        <begin position="1"/>
        <end position="25"/>
    </location>
</feature>
<evidence type="ECO:0000313" key="8">
    <source>
        <dbReference type="Proteomes" id="UP001500840"/>
    </source>
</evidence>
<evidence type="ECO:0000256" key="2">
    <source>
        <dbReference type="ARBA" id="ARBA00022723"/>
    </source>
</evidence>
<comment type="caution">
    <text evidence="7">The sequence shown here is derived from an EMBL/GenBank/DDBJ whole genome shotgun (WGS) entry which is preliminary data.</text>
</comment>
<dbReference type="InterPro" id="IPR050738">
    <property type="entry name" value="Sulfatase"/>
</dbReference>
<sequence>MNIFYMRSLIFCAATFVSLPSLLWADDATRPNLIFIFADDWGYGDLSAMGNLSDVKTPHLDALSQQGVMFTDAYITAPQCSPSRAGLMTGRYQQRFGFDTIPDGPLPLDQLTVAERLREVGYATGMVGKWHLEPNAVCLKWAKQHQPDGIQGNRVLVRRDLSMPYWPQSRGFDEFFQGELNPYWANFDLRGKTLNPTGETVHDGRFRVDVQTDAGLAFIRRNADKSFFLYLAHYAPHVPLEASEKYLQRFLGDMPERRRTGLAMINAVDEGVGRIMKLLQDKGIADNTFVMFASDNGAPLGAHTGELMADILPVGKPGPAWDGSRNDPLRGEKGMVAEGGIRVPMIWSWPAKLPKGKIISEPVISLDMTVSALAAAGVNADSTSSLDGVDLVPWLSGIESQKPQRDLYWRFWNQGAVRDGDWKYILTGDGRELLFNIRDDKEEQHNLINSRRGRAKILRDKLKSWTSELKPPGLPSAPLNVQEVGWYKYYFDEKVTATMSDVKSD</sequence>
<dbReference type="RefSeq" id="WP_345319973.1">
    <property type="nucleotide sequence ID" value="NZ_BAABGA010000012.1"/>
</dbReference>
<dbReference type="PANTHER" id="PTHR42693:SF53">
    <property type="entry name" value="ENDO-4-O-SULFATASE"/>
    <property type="match status" value="1"/>
</dbReference>
<evidence type="ECO:0000256" key="3">
    <source>
        <dbReference type="ARBA" id="ARBA00022801"/>
    </source>
</evidence>
<evidence type="ECO:0000313" key="7">
    <source>
        <dbReference type="EMBL" id="GAA4447632.1"/>
    </source>
</evidence>
<name>A0ABP8MB20_9BACT</name>
<dbReference type="Gene3D" id="3.30.1120.10">
    <property type="match status" value="1"/>
</dbReference>
<feature type="domain" description="Sulfatase N-terminal" evidence="6">
    <location>
        <begin position="31"/>
        <end position="378"/>
    </location>
</feature>
<dbReference type="Gene3D" id="3.40.720.10">
    <property type="entry name" value="Alkaline Phosphatase, subunit A"/>
    <property type="match status" value="1"/>
</dbReference>
<evidence type="ECO:0000256" key="5">
    <source>
        <dbReference type="SAM" id="SignalP"/>
    </source>
</evidence>